<dbReference type="CDD" id="cd08577">
    <property type="entry name" value="PI-PLCc_GDPD_SF_unchar3"/>
    <property type="match status" value="1"/>
</dbReference>
<dbReference type="PANTHER" id="PTHR31571:SF1">
    <property type="entry name" value="ALTERED INHERITANCE OF MITOCHONDRIA PROTEIN 6"/>
    <property type="match status" value="1"/>
</dbReference>
<evidence type="ECO:0000313" key="3">
    <source>
        <dbReference type="EMBL" id="MCO6045969.1"/>
    </source>
</evidence>
<feature type="chain" id="PRO_5040808560" description="Altered inheritance of mitochondria protein 6" evidence="2">
    <location>
        <begin position="24"/>
        <end position="284"/>
    </location>
</feature>
<dbReference type="GO" id="GO:0008081">
    <property type="term" value="F:phosphoric diester hydrolase activity"/>
    <property type="evidence" value="ECO:0007669"/>
    <property type="project" value="InterPro"/>
</dbReference>
<dbReference type="InterPro" id="IPR039559">
    <property type="entry name" value="AIM6_PI-PLC-like_dom"/>
</dbReference>
<dbReference type="Gene3D" id="3.20.20.190">
    <property type="entry name" value="Phosphatidylinositol (PI) phosphodiesterase"/>
    <property type="match status" value="1"/>
</dbReference>
<sequence>MSKNAVWMVLVLQGVLAGTVVHAEEPVASGPFRHAHAHNDYYHKRPLLDALDHGVNSVEADIYLVDGELLVGHEKHELRSERSLRKLYLEPLAERVKANGGYVQQAKTPFYLFIDIKNNADATRKVLGQLLFEYKSMVGKGSGKDEARPAVTVVISGAAPRRGIVIDGVRLAGADGRLADLDSTASADAMPVISDHWGLHFSWLGFNKLPADQHERLREAVKKAHDSGRIIRFWATRDSEHLWGTLLDNGVDLINTDDLERLSKFLRSRENAAGPEAADSLNAD</sequence>
<comment type="caution">
    <text evidence="3">The sequence shown here is derived from an EMBL/GenBank/DDBJ whole genome shotgun (WGS) entry which is preliminary data.</text>
</comment>
<dbReference type="PANTHER" id="PTHR31571">
    <property type="entry name" value="ALTERED INHERITANCE OF MITOCHONDRIA PROTEIN 6"/>
    <property type="match status" value="1"/>
</dbReference>
<dbReference type="GO" id="GO:0006629">
    <property type="term" value="P:lipid metabolic process"/>
    <property type="evidence" value="ECO:0007669"/>
    <property type="project" value="InterPro"/>
</dbReference>
<dbReference type="AlphaFoldDB" id="A0A9X2FCA8"/>
<organism evidence="3 4">
    <name type="scientific">Aeoliella straminimaris</name>
    <dbReference type="NCBI Taxonomy" id="2954799"/>
    <lineage>
        <taxon>Bacteria</taxon>
        <taxon>Pseudomonadati</taxon>
        <taxon>Planctomycetota</taxon>
        <taxon>Planctomycetia</taxon>
        <taxon>Pirellulales</taxon>
        <taxon>Lacipirellulaceae</taxon>
        <taxon>Aeoliella</taxon>
    </lineage>
</organism>
<keyword evidence="2" id="KW-0732">Signal</keyword>
<dbReference type="Proteomes" id="UP001155241">
    <property type="component" value="Unassembled WGS sequence"/>
</dbReference>
<keyword evidence="4" id="KW-1185">Reference proteome</keyword>
<reference evidence="3" key="1">
    <citation type="submission" date="2022-06" db="EMBL/GenBank/DDBJ databases">
        <title>Aeoliella straminimaris, a novel planctomycete from sediments.</title>
        <authorList>
            <person name="Vitorino I.R."/>
            <person name="Lage O.M."/>
        </authorList>
    </citation>
    <scope>NUCLEOTIDE SEQUENCE</scope>
    <source>
        <strain evidence="3">ICT_H6.2</strain>
    </source>
</reference>
<name>A0A9X2FCA8_9BACT</name>
<dbReference type="EMBL" id="JAMXLR010000062">
    <property type="protein sequence ID" value="MCO6045969.1"/>
    <property type="molecule type" value="Genomic_DNA"/>
</dbReference>
<accession>A0A9X2FCA8</accession>
<feature type="signal peptide" evidence="2">
    <location>
        <begin position="1"/>
        <end position="23"/>
    </location>
</feature>
<evidence type="ECO:0000256" key="2">
    <source>
        <dbReference type="SAM" id="SignalP"/>
    </source>
</evidence>
<evidence type="ECO:0000256" key="1">
    <source>
        <dbReference type="ARBA" id="ARBA00014286"/>
    </source>
</evidence>
<dbReference type="RefSeq" id="WP_252854084.1">
    <property type="nucleotide sequence ID" value="NZ_JAMXLR010000062.1"/>
</dbReference>
<dbReference type="SUPFAM" id="SSF51695">
    <property type="entry name" value="PLC-like phosphodiesterases"/>
    <property type="match status" value="1"/>
</dbReference>
<dbReference type="InterPro" id="IPR017946">
    <property type="entry name" value="PLC-like_Pdiesterase_TIM-brl"/>
</dbReference>
<dbReference type="Pfam" id="PF13653">
    <property type="entry name" value="GDPD_2"/>
    <property type="match status" value="1"/>
</dbReference>
<protein>
    <recommendedName>
        <fullName evidence="1">Altered inheritance of mitochondria protein 6</fullName>
    </recommendedName>
</protein>
<proteinExistence type="predicted"/>
<gene>
    <name evidence="3" type="ORF">NG895_18880</name>
</gene>
<dbReference type="InterPro" id="IPR051236">
    <property type="entry name" value="HAT_RTT109-like"/>
</dbReference>
<evidence type="ECO:0000313" key="4">
    <source>
        <dbReference type="Proteomes" id="UP001155241"/>
    </source>
</evidence>